<dbReference type="AlphaFoldDB" id="A0A1D9G050"/>
<keyword evidence="1" id="KW-0812">Transmembrane</keyword>
<protein>
    <recommendedName>
        <fullName evidence="4">Histidine kinase</fullName>
    </recommendedName>
</protein>
<sequence>MLLSTVQGILLLFTVALNLHIFYLYLKLQQQVHLLSEQLRLQQQLKEKAFTEIHNNSLQNLAFLIRELQIREMSQQELIEYLREVCQDIQTSVENLKE</sequence>
<evidence type="ECO:0000313" key="3">
    <source>
        <dbReference type="Proteomes" id="UP000176944"/>
    </source>
</evidence>
<accession>A0A1D9G050</accession>
<evidence type="ECO:0008006" key="4">
    <source>
        <dbReference type="Google" id="ProtNLM"/>
    </source>
</evidence>
<feature type="transmembrane region" description="Helical" evidence="1">
    <location>
        <begin position="6"/>
        <end position="26"/>
    </location>
</feature>
<keyword evidence="1" id="KW-0472">Membrane</keyword>
<evidence type="ECO:0000256" key="1">
    <source>
        <dbReference type="SAM" id="Phobius"/>
    </source>
</evidence>
<evidence type="ECO:0000313" key="2">
    <source>
        <dbReference type="EMBL" id="AOY80997.1"/>
    </source>
</evidence>
<name>A0A1D9G050_MOOP1</name>
<reference evidence="3" key="1">
    <citation type="submission" date="2016-10" db="EMBL/GenBank/DDBJ databases">
        <title>Comparative genomics uncovers the prolific and rare metabolic potential of the cyanobacterial genus Moorea.</title>
        <authorList>
            <person name="Leao T."/>
            <person name="Castelao G."/>
            <person name="Korobeynikov A."/>
            <person name="Monroe E.A."/>
            <person name="Podell S."/>
            <person name="Glukhov E."/>
            <person name="Allen E."/>
            <person name="Gerwick W.H."/>
            <person name="Gerwick L."/>
        </authorList>
    </citation>
    <scope>NUCLEOTIDE SEQUENCE [LARGE SCALE GENOMIC DNA]</scope>
    <source>
        <strain evidence="3">JHB</strain>
    </source>
</reference>
<keyword evidence="1" id="KW-1133">Transmembrane helix</keyword>
<dbReference type="EMBL" id="CP017708">
    <property type="protein sequence ID" value="AOY80997.1"/>
    <property type="molecule type" value="Genomic_DNA"/>
</dbReference>
<organism evidence="2 3">
    <name type="scientific">Moorena producens (strain JHB)</name>
    <dbReference type="NCBI Taxonomy" id="1454205"/>
    <lineage>
        <taxon>Bacteria</taxon>
        <taxon>Bacillati</taxon>
        <taxon>Cyanobacteriota</taxon>
        <taxon>Cyanophyceae</taxon>
        <taxon>Coleofasciculales</taxon>
        <taxon>Coleofasciculaceae</taxon>
        <taxon>Moorena</taxon>
    </lineage>
</organism>
<proteinExistence type="predicted"/>
<dbReference type="Proteomes" id="UP000176944">
    <property type="component" value="Chromosome"/>
</dbReference>
<gene>
    <name evidence="2" type="ORF">BJP36_14900</name>
</gene>